<protein>
    <submittedName>
        <fullName evidence="1">Uncharacterized protein</fullName>
    </submittedName>
</protein>
<evidence type="ECO:0000313" key="2">
    <source>
        <dbReference type="Proteomes" id="UP000277580"/>
    </source>
</evidence>
<dbReference type="Proteomes" id="UP000277580">
    <property type="component" value="Unassembled WGS sequence"/>
</dbReference>
<evidence type="ECO:0000313" key="1">
    <source>
        <dbReference type="EMBL" id="RPB07657.1"/>
    </source>
</evidence>
<dbReference type="EMBL" id="ML119177">
    <property type="protein sequence ID" value="RPB07657.1"/>
    <property type="molecule type" value="Genomic_DNA"/>
</dbReference>
<organism evidence="1 2">
    <name type="scientific">Morchella conica CCBAS932</name>
    <dbReference type="NCBI Taxonomy" id="1392247"/>
    <lineage>
        <taxon>Eukaryota</taxon>
        <taxon>Fungi</taxon>
        <taxon>Dikarya</taxon>
        <taxon>Ascomycota</taxon>
        <taxon>Pezizomycotina</taxon>
        <taxon>Pezizomycetes</taxon>
        <taxon>Pezizales</taxon>
        <taxon>Morchellaceae</taxon>
        <taxon>Morchella</taxon>
    </lineage>
</organism>
<dbReference type="AlphaFoldDB" id="A0A3N4KAX3"/>
<dbReference type="InParanoid" id="A0A3N4KAX3"/>
<name>A0A3N4KAX3_9PEZI</name>
<dbReference type="OrthoDB" id="5372891at2759"/>
<proteinExistence type="predicted"/>
<sequence>MQVRTVDGGILDADEQPEAVVRVMGEDGVVIICQRSNITVRMNSLNRVQALESRGDLGFTTFEFMDKEIFMSSAVAKILFLLHGQYNMGTSKLLIPVPRFEDTAVRSYNAYVATLFGGPQNGHVTFHLTVDTASQQRKMVTLNGGDILLCTDKIQRTIPQTRADTAFVSETFYYPPHLPNVRLEENLVADYMVKSGGELQKDPVNGNVVWKYDNFMMRERGSASASVSVYSNQW</sequence>
<gene>
    <name evidence="1" type="ORF">P167DRAFT_539918</name>
</gene>
<accession>A0A3N4KAX3</accession>
<reference evidence="1 2" key="1">
    <citation type="journal article" date="2018" name="Nat. Ecol. Evol.">
        <title>Pezizomycetes genomes reveal the molecular basis of ectomycorrhizal truffle lifestyle.</title>
        <authorList>
            <person name="Murat C."/>
            <person name="Payen T."/>
            <person name="Noel B."/>
            <person name="Kuo A."/>
            <person name="Morin E."/>
            <person name="Chen J."/>
            <person name="Kohler A."/>
            <person name="Krizsan K."/>
            <person name="Balestrini R."/>
            <person name="Da Silva C."/>
            <person name="Montanini B."/>
            <person name="Hainaut M."/>
            <person name="Levati E."/>
            <person name="Barry K.W."/>
            <person name="Belfiori B."/>
            <person name="Cichocki N."/>
            <person name="Clum A."/>
            <person name="Dockter R.B."/>
            <person name="Fauchery L."/>
            <person name="Guy J."/>
            <person name="Iotti M."/>
            <person name="Le Tacon F."/>
            <person name="Lindquist E.A."/>
            <person name="Lipzen A."/>
            <person name="Malagnac F."/>
            <person name="Mello A."/>
            <person name="Molinier V."/>
            <person name="Miyauchi S."/>
            <person name="Poulain J."/>
            <person name="Riccioni C."/>
            <person name="Rubini A."/>
            <person name="Sitrit Y."/>
            <person name="Splivallo R."/>
            <person name="Traeger S."/>
            <person name="Wang M."/>
            <person name="Zifcakova L."/>
            <person name="Wipf D."/>
            <person name="Zambonelli A."/>
            <person name="Paolocci F."/>
            <person name="Nowrousian M."/>
            <person name="Ottonello S."/>
            <person name="Baldrian P."/>
            <person name="Spatafora J.W."/>
            <person name="Henrissat B."/>
            <person name="Nagy L.G."/>
            <person name="Aury J.M."/>
            <person name="Wincker P."/>
            <person name="Grigoriev I.V."/>
            <person name="Bonfante P."/>
            <person name="Martin F.M."/>
        </authorList>
    </citation>
    <scope>NUCLEOTIDE SEQUENCE [LARGE SCALE GENOMIC DNA]</scope>
    <source>
        <strain evidence="1 2">CCBAS932</strain>
    </source>
</reference>
<keyword evidence="2" id="KW-1185">Reference proteome</keyword>